<dbReference type="RefSeq" id="WP_023309087.1">
    <property type="nucleotide sequence ID" value="NZ_JANSJQ010000015.1"/>
</dbReference>
<dbReference type="AlphaFoldDB" id="A0ABC9UH31"/>
<name>A0ABC9UH31_ENTAS</name>
<protein>
    <submittedName>
        <fullName evidence="1">Uncharacterized protein</fullName>
    </submittedName>
</protein>
<proteinExistence type="predicted"/>
<comment type="caution">
    <text evidence="1">The sequence shown here is derived from an EMBL/GenBank/DDBJ whole genome shotgun (WGS) entry which is preliminary data.</text>
</comment>
<gene>
    <name evidence="1" type="ORF">L402_00484</name>
</gene>
<organism evidence="1 2">
    <name type="scientific">Enterobacter asburiae</name>
    <dbReference type="NCBI Taxonomy" id="61645"/>
    <lineage>
        <taxon>Bacteria</taxon>
        <taxon>Pseudomonadati</taxon>
        <taxon>Pseudomonadota</taxon>
        <taxon>Gammaproteobacteria</taxon>
        <taxon>Enterobacterales</taxon>
        <taxon>Enterobacteriaceae</taxon>
        <taxon>Enterobacter</taxon>
        <taxon>Enterobacter cloacae complex</taxon>
    </lineage>
</organism>
<dbReference type="Proteomes" id="UP000017391">
    <property type="component" value="Unassembled WGS sequence"/>
</dbReference>
<sequence length="111" mass="12537">MINTMNTVSTLLDSFHNTWHLPILELVNHAWRDRTPEALLSAAKQAEQGIDALMYLQEVVERLVKRGDSTITPEEAWRVANDLEELACSLQYITVELGELAIQIAEECTVT</sequence>
<evidence type="ECO:0000313" key="1">
    <source>
        <dbReference type="EMBL" id="ESM40307.1"/>
    </source>
</evidence>
<evidence type="ECO:0000313" key="2">
    <source>
        <dbReference type="Proteomes" id="UP000017391"/>
    </source>
</evidence>
<reference evidence="2" key="1">
    <citation type="submission" date="2013-09" db="EMBL/GenBank/DDBJ databases">
        <title>The Genome Sequence of Enterobacter cloacae BWH 31.</title>
        <authorList>
            <consortium name="The Broad Institute Genomics Platform"/>
            <consortium name="The Broad Institute Genome Sequencing Center for Infectious Disease"/>
            <person name="Murphy C."/>
            <person name="Cosimi L."/>
            <person name="Cerqueira G."/>
            <person name="Feldgarden M."/>
            <person name="Hung D."/>
            <person name="Onderdonk A.B."/>
            <person name="Ferraro M.J."/>
            <person name="Hooper D."/>
            <person name="Dekker J."/>
            <person name="O'Brien T."/>
            <person name="Huang S."/>
            <person name="Quan V."/>
            <person name="Ernst C."/>
            <person name="Delaney M."/>
            <person name="DuBois A."/>
            <person name="Young S.K."/>
            <person name="Zeng Q."/>
            <person name="Gargeya S."/>
            <person name="Fitzgerald M."/>
            <person name="Abouelleil A."/>
            <person name="Alvarado L."/>
            <person name="Berlin A.M."/>
            <person name="Chapman S.B."/>
            <person name="Gainer-Dewar J."/>
            <person name="Goldberg J."/>
            <person name="Gnerre S."/>
            <person name="Griggs A."/>
            <person name="Gujja S."/>
            <person name="Hansen M."/>
            <person name="Howarth C."/>
            <person name="Imamovic A."/>
            <person name="Ireland A."/>
            <person name="Larimer J."/>
            <person name="McCowan C."/>
            <person name="Murphy C."/>
            <person name="Pearson M."/>
            <person name="Poon T.W."/>
            <person name="Priest M."/>
            <person name="Roberts A."/>
            <person name="Saif S."/>
            <person name="Shea T."/>
            <person name="Sykes S."/>
            <person name="Wortman J."/>
            <person name="Nusbaum C."/>
            <person name="Birren B."/>
        </authorList>
    </citation>
    <scope>NUCLEOTIDE SEQUENCE [LARGE SCALE GENOMIC DNA]</scope>
    <source>
        <strain evidence="2">BWH 31</strain>
    </source>
</reference>
<dbReference type="EMBL" id="AYIP01000002">
    <property type="protein sequence ID" value="ESM40307.1"/>
    <property type="molecule type" value="Genomic_DNA"/>
</dbReference>
<accession>A0ABC9UH31</accession>